<dbReference type="Pfam" id="PF18791">
    <property type="entry name" value="Transp_inhibit"/>
    <property type="match status" value="1"/>
</dbReference>
<protein>
    <submittedName>
        <fullName evidence="5">Uncharacterized protein</fullName>
    </submittedName>
</protein>
<dbReference type="InterPro" id="IPR041567">
    <property type="entry name" value="COI1_F-box"/>
</dbReference>
<feature type="region of interest" description="Disordered" evidence="1">
    <location>
        <begin position="616"/>
        <end position="658"/>
    </location>
</feature>
<reference evidence="5" key="1">
    <citation type="submission" date="2024-02" db="EMBL/GenBank/DDBJ databases">
        <authorList>
            <consortium name="ELIXIR-Norway"/>
            <consortium name="Elixir Norway"/>
        </authorList>
    </citation>
    <scope>NUCLEOTIDE SEQUENCE</scope>
</reference>
<dbReference type="InterPro" id="IPR055411">
    <property type="entry name" value="LRR_FXL15/At3g58940/PEG3-like"/>
</dbReference>
<dbReference type="InterPro" id="IPR041101">
    <property type="entry name" value="Transp_inhibit"/>
</dbReference>
<dbReference type="Gene3D" id="1.20.1280.50">
    <property type="match status" value="1"/>
</dbReference>
<dbReference type="Pfam" id="PF24758">
    <property type="entry name" value="LRR_At5g56370"/>
    <property type="match status" value="1"/>
</dbReference>
<sequence>MGSLGKSQRFCSVDSPLSGNILACPEEIWEIIFCFVERAADRNAISQVCKQFYTLEARTREKVLISSCYAVKPASVANRFPNAIAFSVKGKPRVVDFSLIPDAQKWGAYATPWVDLFAQRYPSLSQLRLKRMSVSDADIQTLAQGCGKSLQILELEKCSGFSTMGLRSIAQACRKLRVLSFAESEVQQQEDGVSSHWLSMLAETARSLQVLDMPLVEIDDEDMRVLFDLAARCHTLRICESMKIDQTLPFLKACSTTNVRSLGIGLHSSNVQTREGIASAISSCKGLTELSGLWDLDEDSMMMLMPIAPRLTKLDLTYASLGETQLSTLISSCTNLIDLKVTDVIGDEGLRVVGRSCKMMRRLVVLHNDAGFITQHGLVGVAIGCHLLEKLIFYSADMNSEAMAILARSCPRLTDVRLCHVQKYHASYPVIELEGDNTLNEGIRSLLQGCRQVRRLALCFCSKFGLSNVVVTEEGIRYIGEYGANLHMLTLTNCGSGSGESLSYIARGCLQLCKLELLHCTFTDKSMVALAQGCPLLKYLWVQDCPVSLEGVKALARRPGLHVEVVRETKMQEMTIPWQMIVYASATTPRLDRPDHIDFVDESYSVPVISEQMPHHNNITVRPPKREGSLPDDEDCFTDEDEITPDEDEITPDDDDIT</sequence>
<dbReference type="PANTHER" id="PTHR13318:SF105">
    <property type="entry name" value="F-BOX_LRR-REPEAT PROTEIN 3"/>
    <property type="match status" value="1"/>
</dbReference>
<organism evidence="5 6">
    <name type="scientific">Sphagnum jensenii</name>
    <dbReference type="NCBI Taxonomy" id="128206"/>
    <lineage>
        <taxon>Eukaryota</taxon>
        <taxon>Viridiplantae</taxon>
        <taxon>Streptophyta</taxon>
        <taxon>Embryophyta</taxon>
        <taxon>Bryophyta</taxon>
        <taxon>Sphagnophytina</taxon>
        <taxon>Sphagnopsida</taxon>
        <taxon>Sphagnales</taxon>
        <taxon>Sphagnaceae</taxon>
        <taxon>Sphagnum</taxon>
    </lineage>
</organism>
<gene>
    <name evidence="5" type="ORF">CSSPJE1EN1_LOCUS15509</name>
</gene>
<dbReference type="Gene3D" id="3.80.10.10">
    <property type="entry name" value="Ribonuclease Inhibitor"/>
    <property type="match status" value="1"/>
</dbReference>
<accession>A0ABP0WV34</accession>
<dbReference type="PANTHER" id="PTHR13318">
    <property type="entry name" value="PARTNER OF PAIRED, ISOFORM B-RELATED"/>
    <property type="match status" value="1"/>
</dbReference>
<dbReference type="SMART" id="SM00367">
    <property type="entry name" value="LRR_CC"/>
    <property type="match status" value="8"/>
</dbReference>
<dbReference type="Proteomes" id="UP001497444">
    <property type="component" value="Chromosome 3"/>
</dbReference>
<dbReference type="InterPro" id="IPR032675">
    <property type="entry name" value="LRR_dom_sf"/>
</dbReference>
<dbReference type="SUPFAM" id="SSF52047">
    <property type="entry name" value="RNI-like"/>
    <property type="match status" value="1"/>
</dbReference>
<keyword evidence="6" id="KW-1185">Reference proteome</keyword>
<dbReference type="CDD" id="cd22159">
    <property type="entry name" value="F-box_AtTIR1-like"/>
    <property type="match status" value="1"/>
</dbReference>
<evidence type="ECO:0000313" key="5">
    <source>
        <dbReference type="EMBL" id="CAK9270031.1"/>
    </source>
</evidence>
<feature type="domain" description="COI1 F-box" evidence="2">
    <location>
        <begin position="24"/>
        <end position="61"/>
    </location>
</feature>
<evidence type="ECO:0000259" key="3">
    <source>
        <dbReference type="Pfam" id="PF18791"/>
    </source>
</evidence>
<feature type="domain" description="Transport inhibitor response 1" evidence="3">
    <location>
        <begin position="85"/>
        <end position="129"/>
    </location>
</feature>
<feature type="compositionally biased region" description="Acidic residues" evidence="1">
    <location>
        <begin position="630"/>
        <end position="658"/>
    </location>
</feature>
<proteinExistence type="predicted"/>
<evidence type="ECO:0000313" key="6">
    <source>
        <dbReference type="Proteomes" id="UP001497444"/>
    </source>
</evidence>
<dbReference type="Pfam" id="PF18511">
    <property type="entry name" value="F-box_5"/>
    <property type="match status" value="1"/>
</dbReference>
<feature type="domain" description="F-box/LRR-repeat protein 15/At3g58940/PEG3-like LRR" evidence="4">
    <location>
        <begin position="255"/>
        <end position="367"/>
    </location>
</feature>
<evidence type="ECO:0000256" key="1">
    <source>
        <dbReference type="SAM" id="MobiDB-lite"/>
    </source>
</evidence>
<evidence type="ECO:0000259" key="4">
    <source>
        <dbReference type="Pfam" id="PF24758"/>
    </source>
</evidence>
<evidence type="ECO:0000259" key="2">
    <source>
        <dbReference type="Pfam" id="PF18511"/>
    </source>
</evidence>
<name>A0ABP0WV34_9BRYO</name>
<dbReference type="InterPro" id="IPR006553">
    <property type="entry name" value="Leu-rich_rpt_Cys-con_subtyp"/>
</dbReference>
<dbReference type="EMBL" id="OZ020098">
    <property type="protein sequence ID" value="CAK9270031.1"/>
    <property type="molecule type" value="Genomic_DNA"/>
</dbReference>